<protein>
    <submittedName>
        <fullName evidence="1">Putative secreted protein</fullName>
    </submittedName>
</protein>
<organism evidence="1">
    <name type="scientific">Ixodes ricinus</name>
    <name type="common">Common tick</name>
    <name type="synonym">Acarus ricinus</name>
    <dbReference type="NCBI Taxonomy" id="34613"/>
    <lineage>
        <taxon>Eukaryota</taxon>
        <taxon>Metazoa</taxon>
        <taxon>Ecdysozoa</taxon>
        <taxon>Arthropoda</taxon>
        <taxon>Chelicerata</taxon>
        <taxon>Arachnida</taxon>
        <taxon>Acari</taxon>
        <taxon>Parasitiformes</taxon>
        <taxon>Ixodida</taxon>
        <taxon>Ixodoidea</taxon>
        <taxon>Ixodidae</taxon>
        <taxon>Ixodinae</taxon>
        <taxon>Ixodes</taxon>
    </lineage>
</organism>
<name>A0A6B0U840_IXORI</name>
<reference evidence="1" key="1">
    <citation type="submission" date="2019-12" db="EMBL/GenBank/DDBJ databases">
        <title>An insight into the sialome of adult female Ixodes ricinus ticks feeding for 6 days.</title>
        <authorList>
            <person name="Perner J."/>
            <person name="Ribeiro J.M.C."/>
        </authorList>
    </citation>
    <scope>NUCLEOTIDE SEQUENCE</scope>
    <source>
        <strain evidence="1">Semi-engorged</strain>
        <tissue evidence="1">Salivary glands</tissue>
    </source>
</reference>
<dbReference type="EMBL" id="GIFC01006679">
    <property type="protein sequence ID" value="MXU88762.1"/>
    <property type="molecule type" value="Transcribed_RNA"/>
</dbReference>
<accession>A0A6B0U840</accession>
<sequence>MCFFFVLVCFTRCFLCPYQFQFGLMVGRPHAFSSGKEDQVLKERRRTQQREWVRNCRGAAVASTSTASSASDSLAADEHIARPKSQLRTRSLILTFINTSFLP</sequence>
<dbReference type="AlphaFoldDB" id="A0A6B0U840"/>
<proteinExistence type="predicted"/>
<evidence type="ECO:0000313" key="1">
    <source>
        <dbReference type="EMBL" id="MXU88762.1"/>
    </source>
</evidence>